<dbReference type="Proteomes" id="UP000265520">
    <property type="component" value="Unassembled WGS sequence"/>
</dbReference>
<keyword evidence="2" id="KW-1185">Reference proteome</keyword>
<dbReference type="PANTHER" id="PTHR42774">
    <property type="entry name" value="PHOSPHOTRANSFERASE SYSTEM TRANSPORT PROTEIN"/>
    <property type="match status" value="1"/>
</dbReference>
<dbReference type="InterPro" id="IPR029056">
    <property type="entry name" value="Ribokinase-like"/>
</dbReference>
<accession>A0A392M6R0</accession>
<evidence type="ECO:0000313" key="1">
    <source>
        <dbReference type="EMBL" id="MCH82803.1"/>
    </source>
</evidence>
<organism evidence="1 2">
    <name type="scientific">Trifolium medium</name>
    <dbReference type="NCBI Taxonomy" id="97028"/>
    <lineage>
        <taxon>Eukaryota</taxon>
        <taxon>Viridiplantae</taxon>
        <taxon>Streptophyta</taxon>
        <taxon>Embryophyta</taxon>
        <taxon>Tracheophyta</taxon>
        <taxon>Spermatophyta</taxon>
        <taxon>Magnoliopsida</taxon>
        <taxon>eudicotyledons</taxon>
        <taxon>Gunneridae</taxon>
        <taxon>Pentapetalae</taxon>
        <taxon>rosids</taxon>
        <taxon>fabids</taxon>
        <taxon>Fabales</taxon>
        <taxon>Fabaceae</taxon>
        <taxon>Papilionoideae</taxon>
        <taxon>50 kb inversion clade</taxon>
        <taxon>NPAAA clade</taxon>
        <taxon>Hologalegina</taxon>
        <taxon>IRL clade</taxon>
        <taxon>Trifolieae</taxon>
        <taxon>Trifolium</taxon>
    </lineage>
</organism>
<sequence>MIPQDLSESSLLSALDGASIVYFDGRLYETALVVAHEAARKNIPILIDAERPREGLDDLLKLADYVVCSAKFPKVSAIMLL</sequence>
<feature type="non-terminal residue" evidence="1">
    <location>
        <position position="81"/>
    </location>
</feature>
<comment type="caution">
    <text evidence="1">The sequence shown here is derived from an EMBL/GenBank/DDBJ whole genome shotgun (WGS) entry which is preliminary data.</text>
</comment>
<protein>
    <submittedName>
        <fullName evidence="1">Ribokinase-like</fullName>
    </submittedName>
</protein>
<keyword evidence="1" id="KW-0418">Kinase</keyword>
<name>A0A392M6R0_9FABA</name>
<dbReference type="PANTHER" id="PTHR42774:SF3">
    <property type="entry name" value="KETOHEXOKINASE"/>
    <property type="match status" value="1"/>
</dbReference>
<dbReference type="InterPro" id="IPR052562">
    <property type="entry name" value="Ketohexokinase-related"/>
</dbReference>
<dbReference type="Gene3D" id="3.40.1190.20">
    <property type="match status" value="1"/>
</dbReference>
<dbReference type="SUPFAM" id="SSF53613">
    <property type="entry name" value="Ribokinase-like"/>
    <property type="match status" value="1"/>
</dbReference>
<proteinExistence type="predicted"/>
<dbReference type="GO" id="GO:0016301">
    <property type="term" value="F:kinase activity"/>
    <property type="evidence" value="ECO:0007669"/>
    <property type="project" value="UniProtKB-KW"/>
</dbReference>
<dbReference type="EMBL" id="LXQA010004209">
    <property type="protein sequence ID" value="MCH82803.1"/>
    <property type="molecule type" value="Genomic_DNA"/>
</dbReference>
<reference evidence="1 2" key="1">
    <citation type="journal article" date="2018" name="Front. Plant Sci.">
        <title>Red Clover (Trifolium pratense) and Zigzag Clover (T. medium) - A Picture of Genomic Similarities and Differences.</title>
        <authorList>
            <person name="Dluhosova J."/>
            <person name="Istvanek J."/>
            <person name="Nedelnik J."/>
            <person name="Repkova J."/>
        </authorList>
    </citation>
    <scope>NUCLEOTIDE SEQUENCE [LARGE SCALE GENOMIC DNA]</scope>
    <source>
        <strain evidence="2">cv. 10/8</strain>
        <tissue evidence="1">Leaf</tissue>
    </source>
</reference>
<gene>
    <name evidence="1" type="ORF">A2U01_0003615</name>
</gene>
<dbReference type="AlphaFoldDB" id="A0A392M6R0"/>
<keyword evidence="1" id="KW-0808">Transferase</keyword>
<evidence type="ECO:0000313" key="2">
    <source>
        <dbReference type="Proteomes" id="UP000265520"/>
    </source>
</evidence>